<dbReference type="AlphaFoldDB" id="A0A840BHW7"/>
<sequence length="311" mass="35854">MEFKIIYGNHHHGAVQIYDTLMLLKHGLEAAGHKADLEANLCPGKTNILIEFFTWDFVDVLRDVARVPGTEFIVIATEYLTGETFNNFDALPLDQITPQHSHYDDLRHWRKRYRTFREVVSMARAVWHLSELQVPAYREKLALPNVHYLPHGYMPAMERVVQKPVAHKDIDVIFTGTRTPYRDAVLRDLEARGLVVRQLPILTSEFLREDMVARAKIAINVRQHANWKYPSNSRFYYHLMNRSMLVSERCEAQCDLTPFIHEAPPEALTETCSSLIAEGTYQAEADRRLATFRDAMPMAPRMAALLEATYA</sequence>
<protein>
    <recommendedName>
        <fullName evidence="3">Glycosyltransferase family 1 protein</fullName>
    </recommendedName>
</protein>
<evidence type="ECO:0008006" key="3">
    <source>
        <dbReference type="Google" id="ProtNLM"/>
    </source>
</evidence>
<name>A0A840BHW7_9RHOO</name>
<gene>
    <name evidence="1" type="ORF">GGR36_001202</name>
</gene>
<accession>A0A840BHW7</accession>
<dbReference type="Proteomes" id="UP000561045">
    <property type="component" value="Unassembled WGS sequence"/>
</dbReference>
<organism evidence="1 2">
    <name type="scientific">Niveibacterium umoris</name>
    <dbReference type="NCBI Taxonomy" id="1193620"/>
    <lineage>
        <taxon>Bacteria</taxon>
        <taxon>Pseudomonadati</taxon>
        <taxon>Pseudomonadota</taxon>
        <taxon>Betaproteobacteria</taxon>
        <taxon>Rhodocyclales</taxon>
        <taxon>Rhodocyclaceae</taxon>
        <taxon>Niveibacterium</taxon>
    </lineage>
</organism>
<dbReference type="EMBL" id="JACIET010000001">
    <property type="protein sequence ID" value="MBB4011894.1"/>
    <property type="molecule type" value="Genomic_DNA"/>
</dbReference>
<dbReference type="RefSeq" id="WP_183632986.1">
    <property type="nucleotide sequence ID" value="NZ_BAABLE010000011.1"/>
</dbReference>
<reference evidence="1 2" key="1">
    <citation type="submission" date="2020-08" db="EMBL/GenBank/DDBJ databases">
        <title>Genomic Encyclopedia of Type Strains, Phase IV (KMG-IV): sequencing the most valuable type-strain genomes for metagenomic binning, comparative biology and taxonomic classification.</title>
        <authorList>
            <person name="Goeker M."/>
        </authorList>
    </citation>
    <scope>NUCLEOTIDE SEQUENCE [LARGE SCALE GENOMIC DNA]</scope>
    <source>
        <strain evidence="1 2">DSM 106739</strain>
    </source>
</reference>
<proteinExistence type="predicted"/>
<comment type="caution">
    <text evidence="1">The sequence shown here is derived from an EMBL/GenBank/DDBJ whole genome shotgun (WGS) entry which is preliminary data.</text>
</comment>
<evidence type="ECO:0000313" key="1">
    <source>
        <dbReference type="EMBL" id="MBB4011894.1"/>
    </source>
</evidence>
<keyword evidence="2" id="KW-1185">Reference proteome</keyword>
<evidence type="ECO:0000313" key="2">
    <source>
        <dbReference type="Proteomes" id="UP000561045"/>
    </source>
</evidence>